<dbReference type="PANTHER" id="PTHR43798:SF33">
    <property type="entry name" value="HYDROLASE, PUTATIVE (AFU_ORTHOLOGUE AFUA_2G14860)-RELATED"/>
    <property type="match status" value="1"/>
</dbReference>
<reference evidence="3" key="1">
    <citation type="submission" date="2016-10" db="EMBL/GenBank/DDBJ databases">
        <authorList>
            <person name="Varghese N."/>
            <person name="Submissions S."/>
        </authorList>
    </citation>
    <scope>NUCLEOTIDE SEQUENCE [LARGE SCALE GENOMIC DNA]</scope>
    <source>
        <strain evidence="3">DSM 16089</strain>
    </source>
</reference>
<name>A0A1H4RIR1_9MICO</name>
<keyword evidence="3" id="KW-1185">Reference proteome</keyword>
<evidence type="ECO:0000259" key="1">
    <source>
        <dbReference type="Pfam" id="PF12697"/>
    </source>
</evidence>
<dbReference type="GO" id="GO:0016020">
    <property type="term" value="C:membrane"/>
    <property type="evidence" value="ECO:0007669"/>
    <property type="project" value="TreeGrafter"/>
</dbReference>
<gene>
    <name evidence="2" type="ORF">SAMN04489807_3406</name>
</gene>
<protein>
    <submittedName>
        <fullName evidence="2">Pimeloyl-ACP methyl ester carboxylesterase</fullName>
    </submittedName>
</protein>
<dbReference type="Gene3D" id="3.40.50.1820">
    <property type="entry name" value="alpha/beta hydrolase"/>
    <property type="match status" value="1"/>
</dbReference>
<accession>A0A1H4RIR1</accession>
<dbReference type="EMBL" id="FNSQ01000005">
    <property type="protein sequence ID" value="SEC31688.1"/>
    <property type="molecule type" value="Genomic_DNA"/>
</dbReference>
<dbReference type="SUPFAM" id="SSF53474">
    <property type="entry name" value="alpha/beta-Hydrolases"/>
    <property type="match status" value="1"/>
</dbReference>
<feature type="domain" description="AB hydrolase-1" evidence="1">
    <location>
        <begin position="63"/>
        <end position="311"/>
    </location>
</feature>
<dbReference type="PANTHER" id="PTHR43798">
    <property type="entry name" value="MONOACYLGLYCEROL LIPASE"/>
    <property type="match status" value="1"/>
</dbReference>
<evidence type="ECO:0000313" key="2">
    <source>
        <dbReference type="EMBL" id="SEC31688.1"/>
    </source>
</evidence>
<evidence type="ECO:0000313" key="3">
    <source>
        <dbReference type="Proteomes" id="UP000183750"/>
    </source>
</evidence>
<organism evidence="2 3">
    <name type="scientific">Microbacterium hydrocarbonoxydans</name>
    <dbReference type="NCBI Taxonomy" id="273678"/>
    <lineage>
        <taxon>Bacteria</taxon>
        <taxon>Bacillati</taxon>
        <taxon>Actinomycetota</taxon>
        <taxon>Actinomycetes</taxon>
        <taxon>Micrococcales</taxon>
        <taxon>Microbacteriaceae</taxon>
        <taxon>Microbacterium</taxon>
    </lineage>
</organism>
<dbReference type="InterPro" id="IPR000073">
    <property type="entry name" value="AB_hydrolase_1"/>
</dbReference>
<dbReference type="InterPro" id="IPR029058">
    <property type="entry name" value="AB_hydrolase_fold"/>
</dbReference>
<sequence length="322" mass="33713">MASRSKTTAARCVVGTALGAAVALWGGTHLLSRRRARWRPGAGVVSRHGPLSIRTFGDGDPIVVLLPGIAASGSFYGAAFDQLGDIATVLVIDPLGFGQSMVEPDGDALFGISDHQNAIIDVLSSSPLASRPVTLVGHSMGASLAIITAAAAADTAITIAGVIAFDAPLFVSEQEARQRISGMGWFETLLASGPIAHLVCSWMCRHRRFASYAAIAVNPSLPITVARDGVRHTWLSYSGALNSIVMSDDWLPALEALGRRNIAVLLVNGTDDPVPVPGLADRLARSYPNLTVSTHRGGHQLPLSDPDWCAETVARAINGDPS</sequence>
<dbReference type="Proteomes" id="UP000183750">
    <property type="component" value="Unassembled WGS sequence"/>
</dbReference>
<proteinExistence type="predicted"/>
<dbReference type="InterPro" id="IPR050266">
    <property type="entry name" value="AB_hydrolase_sf"/>
</dbReference>
<dbReference type="Pfam" id="PF12697">
    <property type="entry name" value="Abhydrolase_6"/>
    <property type="match status" value="1"/>
</dbReference>
<dbReference type="AlphaFoldDB" id="A0A1H4RIR1"/>
<dbReference type="GO" id="GO:0003824">
    <property type="term" value="F:catalytic activity"/>
    <property type="evidence" value="ECO:0007669"/>
    <property type="project" value="UniProtKB-ARBA"/>
</dbReference>